<comment type="caution">
    <text evidence="1">The sequence shown here is derived from an EMBL/GenBank/DDBJ whole genome shotgun (WGS) entry which is preliminary data.</text>
</comment>
<dbReference type="AlphaFoldDB" id="A0A392T7H1"/>
<evidence type="ECO:0000313" key="1">
    <source>
        <dbReference type="EMBL" id="MCI57051.1"/>
    </source>
</evidence>
<sequence>LNRHKCSVLRARRQARFCVARHRSWWQMSPVVASVAS</sequence>
<keyword evidence="2" id="KW-1185">Reference proteome</keyword>
<dbReference type="Proteomes" id="UP000265520">
    <property type="component" value="Unassembled WGS sequence"/>
</dbReference>
<proteinExistence type="predicted"/>
<organism evidence="1 2">
    <name type="scientific">Trifolium medium</name>
    <dbReference type="NCBI Taxonomy" id="97028"/>
    <lineage>
        <taxon>Eukaryota</taxon>
        <taxon>Viridiplantae</taxon>
        <taxon>Streptophyta</taxon>
        <taxon>Embryophyta</taxon>
        <taxon>Tracheophyta</taxon>
        <taxon>Spermatophyta</taxon>
        <taxon>Magnoliopsida</taxon>
        <taxon>eudicotyledons</taxon>
        <taxon>Gunneridae</taxon>
        <taxon>Pentapetalae</taxon>
        <taxon>rosids</taxon>
        <taxon>fabids</taxon>
        <taxon>Fabales</taxon>
        <taxon>Fabaceae</taxon>
        <taxon>Papilionoideae</taxon>
        <taxon>50 kb inversion clade</taxon>
        <taxon>NPAAA clade</taxon>
        <taxon>Hologalegina</taxon>
        <taxon>IRL clade</taxon>
        <taxon>Trifolieae</taxon>
        <taxon>Trifolium</taxon>
    </lineage>
</organism>
<evidence type="ECO:0000313" key="2">
    <source>
        <dbReference type="Proteomes" id="UP000265520"/>
    </source>
</evidence>
<reference evidence="1 2" key="1">
    <citation type="journal article" date="2018" name="Front. Plant Sci.">
        <title>Red Clover (Trifolium pratense) and Zigzag Clover (T. medium) - A Picture of Genomic Similarities and Differences.</title>
        <authorList>
            <person name="Dluhosova J."/>
            <person name="Istvanek J."/>
            <person name="Nedelnik J."/>
            <person name="Repkova J."/>
        </authorList>
    </citation>
    <scope>NUCLEOTIDE SEQUENCE [LARGE SCALE GENOMIC DNA]</scope>
    <source>
        <strain evidence="2">cv. 10/8</strain>
        <tissue evidence="1">Leaf</tissue>
    </source>
</reference>
<protein>
    <submittedName>
        <fullName evidence="1">Uncharacterized protein</fullName>
    </submittedName>
</protein>
<accession>A0A392T7H1</accession>
<dbReference type="EMBL" id="LXQA010522622">
    <property type="protein sequence ID" value="MCI57051.1"/>
    <property type="molecule type" value="Genomic_DNA"/>
</dbReference>
<feature type="non-terminal residue" evidence="1">
    <location>
        <position position="1"/>
    </location>
</feature>
<name>A0A392T7H1_9FABA</name>